<evidence type="ECO:0000256" key="4">
    <source>
        <dbReference type="RuleBase" id="RU363013"/>
    </source>
</evidence>
<keyword evidence="6" id="KW-1185">Reference proteome</keyword>
<dbReference type="GO" id="GO:0005829">
    <property type="term" value="C:cytosol"/>
    <property type="evidence" value="ECO:0007669"/>
    <property type="project" value="TreeGrafter"/>
</dbReference>
<dbReference type="OrthoDB" id="6715177at2759"/>
<gene>
    <name evidence="5" type="ORF">CMQ_7518</name>
</gene>
<dbReference type="CDD" id="cd00311">
    <property type="entry name" value="TIM"/>
    <property type="match status" value="1"/>
</dbReference>
<dbReference type="PROSITE" id="PS51440">
    <property type="entry name" value="TIM_2"/>
    <property type="match status" value="1"/>
</dbReference>
<name>F0XPC6_GROCL</name>
<dbReference type="UniPathway" id="UPA00138"/>
<accession>F0XPC6</accession>
<dbReference type="RefSeq" id="XP_014169998.1">
    <property type="nucleotide sequence ID" value="XM_014314523.1"/>
</dbReference>
<dbReference type="GO" id="GO:0006094">
    <property type="term" value="P:gluconeogenesis"/>
    <property type="evidence" value="ECO:0007669"/>
    <property type="project" value="UniProtKB-UniPathway"/>
</dbReference>
<dbReference type="PANTHER" id="PTHR21139:SF2">
    <property type="entry name" value="TRIOSEPHOSPHATE ISOMERASE"/>
    <property type="match status" value="1"/>
</dbReference>
<comment type="subunit">
    <text evidence="2">Homodimer.</text>
</comment>
<keyword evidence="4" id="KW-0312">Gluconeogenesis</keyword>
<dbReference type="Gene3D" id="3.20.20.70">
    <property type="entry name" value="Aldolase class I"/>
    <property type="match status" value="1"/>
</dbReference>
<comment type="catalytic activity">
    <reaction evidence="4">
        <text>D-glyceraldehyde 3-phosphate = dihydroxyacetone phosphate</text>
        <dbReference type="Rhea" id="RHEA:18585"/>
        <dbReference type="ChEBI" id="CHEBI:57642"/>
        <dbReference type="ChEBI" id="CHEBI:59776"/>
        <dbReference type="EC" id="5.3.1.1"/>
    </reaction>
</comment>
<comment type="pathway">
    <text evidence="4">Carbohydrate biosynthesis; gluconeogenesis.</text>
</comment>
<dbReference type="UniPathway" id="UPA00109">
    <property type="reaction ID" value="UER00189"/>
</dbReference>
<dbReference type="GO" id="GO:0046166">
    <property type="term" value="P:glyceraldehyde-3-phosphate biosynthetic process"/>
    <property type="evidence" value="ECO:0007669"/>
    <property type="project" value="TreeGrafter"/>
</dbReference>
<keyword evidence="3 4" id="KW-0413">Isomerase</keyword>
<dbReference type="EC" id="5.3.1.1" evidence="4"/>
<dbReference type="HOGENOM" id="CLU_024251_2_3_1"/>
<dbReference type="InParanoid" id="F0XPC6"/>
<dbReference type="Proteomes" id="UP000007796">
    <property type="component" value="Unassembled WGS sequence"/>
</dbReference>
<comment type="pathway">
    <text evidence="4">Carbohydrate degradation; glycolysis; D-glyceraldehyde 3-phosphate from glycerone phosphate: step 1/1.</text>
</comment>
<evidence type="ECO:0000313" key="6">
    <source>
        <dbReference type="Proteomes" id="UP000007796"/>
    </source>
</evidence>
<dbReference type="eggNOG" id="KOG1643">
    <property type="taxonomic scope" value="Eukaryota"/>
</dbReference>
<protein>
    <recommendedName>
        <fullName evidence="4">Triosephosphate isomerase</fullName>
        <ecNumber evidence="4">5.3.1.1</ecNumber>
    </recommendedName>
</protein>
<dbReference type="PANTHER" id="PTHR21139">
    <property type="entry name" value="TRIOSEPHOSPHATE ISOMERASE"/>
    <property type="match status" value="1"/>
</dbReference>
<evidence type="ECO:0000256" key="3">
    <source>
        <dbReference type="ARBA" id="ARBA00023235"/>
    </source>
</evidence>
<dbReference type="GeneID" id="25981071"/>
<comment type="similarity">
    <text evidence="1 4">Belongs to the triosephosphate isomerase family.</text>
</comment>
<reference evidence="5 6" key="1">
    <citation type="journal article" date="2011" name="Proc. Natl. Acad. Sci. U.S.A.">
        <title>Genome and transcriptome analyses of the mountain pine beetle-fungal symbiont Grosmannia clavigera, a lodgepole pine pathogen.</title>
        <authorList>
            <person name="DiGuistini S."/>
            <person name="Wang Y."/>
            <person name="Liao N.Y."/>
            <person name="Taylor G."/>
            <person name="Tanguay P."/>
            <person name="Feau N."/>
            <person name="Henrissat B."/>
            <person name="Chan S.K."/>
            <person name="Hesse-Orce U."/>
            <person name="Alamouti S.M."/>
            <person name="Tsui C.K.M."/>
            <person name="Docking R.T."/>
            <person name="Levasseur A."/>
            <person name="Haridas S."/>
            <person name="Robertson G."/>
            <person name="Birol I."/>
            <person name="Holt R.A."/>
            <person name="Marra M.A."/>
            <person name="Hamelin R.C."/>
            <person name="Hirst M."/>
            <person name="Jones S.J.M."/>
            <person name="Bohlmann J."/>
            <person name="Breuil C."/>
        </authorList>
    </citation>
    <scope>NUCLEOTIDE SEQUENCE [LARGE SCALE GENOMIC DNA]</scope>
    <source>
        <strain evidence="6">kw1407 / UAMH 11150</strain>
    </source>
</reference>
<dbReference type="GO" id="GO:0006096">
    <property type="term" value="P:glycolytic process"/>
    <property type="evidence" value="ECO:0007669"/>
    <property type="project" value="UniProtKB-UniPathway"/>
</dbReference>
<dbReference type="EMBL" id="GL629801">
    <property type="protein sequence ID" value="EFX00516.1"/>
    <property type="molecule type" value="Genomic_DNA"/>
</dbReference>
<organism evidence="6">
    <name type="scientific">Grosmannia clavigera (strain kw1407 / UAMH 11150)</name>
    <name type="common">Blue stain fungus</name>
    <name type="synonym">Graphiocladiella clavigera</name>
    <dbReference type="NCBI Taxonomy" id="655863"/>
    <lineage>
        <taxon>Eukaryota</taxon>
        <taxon>Fungi</taxon>
        <taxon>Dikarya</taxon>
        <taxon>Ascomycota</taxon>
        <taxon>Pezizomycotina</taxon>
        <taxon>Sordariomycetes</taxon>
        <taxon>Sordariomycetidae</taxon>
        <taxon>Ophiostomatales</taxon>
        <taxon>Ophiostomataceae</taxon>
        <taxon>Leptographium</taxon>
    </lineage>
</organism>
<keyword evidence="4" id="KW-0324">Glycolysis</keyword>
<dbReference type="AlphaFoldDB" id="F0XPC6"/>
<sequence length="272" mass="28746">MAERRRPIVGVSTKMYFSLARTRDYTKALIQRFAADEDANTIDQRGRLLDRVDVFVLPDFVSLAAVVGRLQASGLGLQAGAQDCGSDDYGAFTGVISPAVLAELGVRIVEIGHAERRRLFGETDASTAAKATAIVRNGMVPLVCIGEDDGNGEISEDERVPLAIATVVAQVTPVLAAIPDDADVLLAYEPVWAIGAARPASAAHVRAVVTGLRASAAVRRRAAARTRILYGGSAGPGLFTQLAGVVDGLFLGRFGHDPDIFLQTVREVGEHA</sequence>
<dbReference type="STRING" id="655863.F0XPC6"/>
<proteinExistence type="inferred from homology"/>
<dbReference type="GO" id="GO:0019563">
    <property type="term" value="P:glycerol catabolic process"/>
    <property type="evidence" value="ECO:0007669"/>
    <property type="project" value="TreeGrafter"/>
</dbReference>
<evidence type="ECO:0000313" key="5">
    <source>
        <dbReference type="EMBL" id="EFX00516.1"/>
    </source>
</evidence>
<dbReference type="GO" id="GO:0004807">
    <property type="term" value="F:triose-phosphate isomerase activity"/>
    <property type="evidence" value="ECO:0007669"/>
    <property type="project" value="UniProtKB-EC"/>
</dbReference>
<evidence type="ECO:0000256" key="2">
    <source>
        <dbReference type="ARBA" id="ARBA00011738"/>
    </source>
</evidence>
<dbReference type="InterPro" id="IPR035990">
    <property type="entry name" value="TIM_sf"/>
</dbReference>
<dbReference type="Pfam" id="PF00121">
    <property type="entry name" value="TIM"/>
    <property type="match status" value="1"/>
</dbReference>
<dbReference type="InterPro" id="IPR013785">
    <property type="entry name" value="Aldolase_TIM"/>
</dbReference>
<dbReference type="SUPFAM" id="SSF51351">
    <property type="entry name" value="Triosephosphate isomerase (TIM)"/>
    <property type="match status" value="1"/>
</dbReference>
<dbReference type="InterPro" id="IPR000652">
    <property type="entry name" value="Triosephosphate_isomerase"/>
</dbReference>
<evidence type="ECO:0000256" key="1">
    <source>
        <dbReference type="ARBA" id="ARBA00007422"/>
    </source>
</evidence>